<dbReference type="CDD" id="cd00158">
    <property type="entry name" value="RHOD"/>
    <property type="match status" value="1"/>
</dbReference>
<name>A0A5E6MCF5_9BACT</name>
<evidence type="ECO:0000259" key="1">
    <source>
        <dbReference type="PROSITE" id="PS50206"/>
    </source>
</evidence>
<proteinExistence type="predicted"/>
<dbReference type="Gene3D" id="3.40.250.10">
    <property type="entry name" value="Rhodanese-like domain"/>
    <property type="match status" value="1"/>
</dbReference>
<dbReference type="Pfam" id="PF00581">
    <property type="entry name" value="Rhodanese"/>
    <property type="match status" value="1"/>
</dbReference>
<accession>A0A5E6MCF5</accession>
<sequence>MVAEAGERSEYVRKMRSLPLLGCLLLSALWGAHSLRAEESQVRIARDDPWTQSDLLLPKELLARWKPGSSSYAIYQVGFPFLYKAGHIPGSIYVGAGKDPEGIEALKKAVSGLPMDKKIVLYCGCCPLDVCPNIRPAFETVKKLGFSNAKILYLPEDFAHDWIHKGYPTEKGG</sequence>
<feature type="domain" description="Rhodanese" evidence="1">
    <location>
        <begin position="80"/>
        <end position="171"/>
    </location>
</feature>
<evidence type="ECO:0000313" key="2">
    <source>
        <dbReference type="EMBL" id="VVM07127.1"/>
    </source>
</evidence>
<dbReference type="Proteomes" id="UP000381693">
    <property type="component" value="Unassembled WGS sequence"/>
</dbReference>
<gene>
    <name evidence="2" type="ORF">MAMC_01438</name>
</gene>
<dbReference type="AlphaFoldDB" id="A0A5E6MCF5"/>
<dbReference type="InterPro" id="IPR036873">
    <property type="entry name" value="Rhodanese-like_dom_sf"/>
</dbReference>
<dbReference type="EMBL" id="CABFUZ020000147">
    <property type="protein sequence ID" value="VVM07127.1"/>
    <property type="molecule type" value="Genomic_DNA"/>
</dbReference>
<keyword evidence="3" id="KW-1185">Reference proteome</keyword>
<reference evidence="2" key="1">
    <citation type="submission" date="2019-09" db="EMBL/GenBank/DDBJ databases">
        <authorList>
            <person name="Cremers G."/>
        </authorList>
    </citation>
    <scope>NUCLEOTIDE SEQUENCE [LARGE SCALE GENOMIC DNA]</scope>
    <source>
        <strain evidence="2">3B</strain>
    </source>
</reference>
<evidence type="ECO:0000313" key="3">
    <source>
        <dbReference type="Proteomes" id="UP000381693"/>
    </source>
</evidence>
<dbReference type="InterPro" id="IPR001763">
    <property type="entry name" value="Rhodanese-like_dom"/>
</dbReference>
<organism evidence="2 3">
    <name type="scientific">Methylacidimicrobium cyclopophantes</name>
    <dbReference type="NCBI Taxonomy" id="1041766"/>
    <lineage>
        <taxon>Bacteria</taxon>
        <taxon>Pseudomonadati</taxon>
        <taxon>Verrucomicrobiota</taxon>
        <taxon>Methylacidimicrobium</taxon>
    </lineage>
</organism>
<protein>
    <recommendedName>
        <fullName evidence="1">Rhodanese domain-containing protein</fullName>
    </recommendedName>
</protein>
<dbReference type="PROSITE" id="PS50206">
    <property type="entry name" value="RHODANESE_3"/>
    <property type="match status" value="1"/>
</dbReference>
<dbReference type="SUPFAM" id="SSF52821">
    <property type="entry name" value="Rhodanese/Cell cycle control phosphatase"/>
    <property type="match status" value="1"/>
</dbReference>
<comment type="caution">
    <text evidence="2">The sequence shown here is derived from an EMBL/GenBank/DDBJ whole genome shotgun (WGS) entry which is preliminary data.</text>
</comment>